<dbReference type="EMBL" id="CP032157">
    <property type="protein sequence ID" value="AXY73254.1"/>
    <property type="molecule type" value="Genomic_DNA"/>
</dbReference>
<dbReference type="Proteomes" id="UP000263900">
    <property type="component" value="Chromosome"/>
</dbReference>
<dbReference type="RefSeq" id="WP_119049092.1">
    <property type="nucleotide sequence ID" value="NZ_CP032157.1"/>
</dbReference>
<sequence length="66" mass="7269">MMFPFLHPVANGLLVPSDEHQLVPLHDPPRNTNEGGEFLDDALRMEEQPIIYTEESIAAGSPTGLL</sequence>
<dbReference type="AlphaFoldDB" id="A0A3B7MFZ1"/>
<evidence type="ECO:0000313" key="2">
    <source>
        <dbReference type="Proteomes" id="UP000263900"/>
    </source>
</evidence>
<name>A0A3B7MFZ1_9BACT</name>
<organism evidence="1 2">
    <name type="scientific">Paraflavitalea soli</name>
    <dbReference type="NCBI Taxonomy" id="2315862"/>
    <lineage>
        <taxon>Bacteria</taxon>
        <taxon>Pseudomonadati</taxon>
        <taxon>Bacteroidota</taxon>
        <taxon>Chitinophagia</taxon>
        <taxon>Chitinophagales</taxon>
        <taxon>Chitinophagaceae</taxon>
        <taxon>Paraflavitalea</taxon>
    </lineage>
</organism>
<gene>
    <name evidence="1" type="ORF">D3H65_04355</name>
</gene>
<proteinExistence type="predicted"/>
<protein>
    <submittedName>
        <fullName evidence="1">Uncharacterized protein</fullName>
    </submittedName>
</protein>
<evidence type="ECO:0000313" key="1">
    <source>
        <dbReference type="EMBL" id="AXY73254.1"/>
    </source>
</evidence>
<reference evidence="1 2" key="1">
    <citation type="submission" date="2018-09" db="EMBL/GenBank/DDBJ databases">
        <title>Genome sequencing of strain 6GH32-13.</title>
        <authorList>
            <person name="Weon H.-Y."/>
            <person name="Heo J."/>
            <person name="Kwon S.-W."/>
        </authorList>
    </citation>
    <scope>NUCLEOTIDE SEQUENCE [LARGE SCALE GENOMIC DNA]</scope>
    <source>
        <strain evidence="1 2">5GH32-13</strain>
    </source>
</reference>
<dbReference type="OrthoDB" id="679930at2"/>
<accession>A0A3B7MFZ1</accession>
<dbReference type="KEGG" id="pseg:D3H65_04355"/>
<keyword evidence="2" id="KW-1185">Reference proteome</keyword>